<dbReference type="eggNOG" id="COG2197">
    <property type="taxonomic scope" value="Bacteria"/>
</dbReference>
<dbReference type="RefSeq" id="WP_034713853.1">
    <property type="nucleotide sequence ID" value="NZ_JPRH01000008.1"/>
</dbReference>
<feature type="domain" description="HTH luxR-type" evidence="6">
    <location>
        <begin position="139"/>
        <end position="204"/>
    </location>
</feature>
<dbReference type="GO" id="GO:0003677">
    <property type="term" value="F:DNA binding"/>
    <property type="evidence" value="ECO:0007669"/>
    <property type="project" value="UniProtKB-KW"/>
</dbReference>
<sequence length="207" mass="23571">MKILLIDDHAIINDGLTALLEMKPDFKVTAQLNNGPEALEYLEKNQVDLIISDYNMRGIHGSDLILGIKKLQPSVKIIILSMHDEAEIIREVMNAGADAYVLKKYAKEELFTAIEKVSNNDTHFSSDISKILLTVIDQQENKANQFTTRELEVLRLLVKEHTNKEIAQLLFISERTVEAHRKSMMIKTKTSNAFGLLQYVYSNKILK</sequence>
<feature type="domain" description="Response regulatory" evidence="7">
    <location>
        <begin position="2"/>
        <end position="118"/>
    </location>
</feature>
<dbReference type="CDD" id="cd06170">
    <property type="entry name" value="LuxR_C_like"/>
    <property type="match status" value="1"/>
</dbReference>
<accession>A0A086A2V7</accession>
<dbReference type="Gene3D" id="3.40.50.2300">
    <property type="match status" value="1"/>
</dbReference>
<dbReference type="EMBL" id="JPRH01000008">
    <property type="protein sequence ID" value="KFF11021.1"/>
    <property type="molecule type" value="Genomic_DNA"/>
</dbReference>
<gene>
    <name evidence="8" type="ORF">IW15_17810</name>
</gene>
<organism evidence="8 9">
    <name type="scientific">Chryseobacterium soli</name>
    <dbReference type="NCBI Taxonomy" id="445961"/>
    <lineage>
        <taxon>Bacteria</taxon>
        <taxon>Pseudomonadati</taxon>
        <taxon>Bacteroidota</taxon>
        <taxon>Flavobacteriia</taxon>
        <taxon>Flavobacteriales</taxon>
        <taxon>Weeksellaceae</taxon>
        <taxon>Chryseobacterium group</taxon>
        <taxon>Chryseobacterium</taxon>
    </lineage>
</organism>
<evidence type="ECO:0008006" key="10">
    <source>
        <dbReference type="Google" id="ProtNLM"/>
    </source>
</evidence>
<dbReference type="InterPro" id="IPR039420">
    <property type="entry name" value="WalR-like"/>
</dbReference>
<name>A0A086A2V7_9FLAO</name>
<evidence type="ECO:0000256" key="4">
    <source>
        <dbReference type="ARBA" id="ARBA00023163"/>
    </source>
</evidence>
<dbReference type="PROSITE" id="PS50110">
    <property type="entry name" value="RESPONSE_REGULATORY"/>
    <property type="match status" value="1"/>
</dbReference>
<reference evidence="8 9" key="1">
    <citation type="submission" date="2014-07" db="EMBL/GenBank/DDBJ databases">
        <title>Genome of Chryseobacterium soli DSM 19298.</title>
        <authorList>
            <person name="Stropko S.J."/>
            <person name="Pipes S.E."/>
            <person name="Newman J."/>
        </authorList>
    </citation>
    <scope>NUCLEOTIDE SEQUENCE [LARGE SCALE GENOMIC DNA]</scope>
    <source>
        <strain evidence="8 9">DSM 19298</strain>
    </source>
</reference>
<evidence type="ECO:0000256" key="3">
    <source>
        <dbReference type="ARBA" id="ARBA00023125"/>
    </source>
</evidence>
<dbReference type="InterPro" id="IPR000792">
    <property type="entry name" value="Tscrpt_reg_LuxR_C"/>
</dbReference>
<dbReference type="GO" id="GO:0006355">
    <property type="term" value="P:regulation of DNA-templated transcription"/>
    <property type="evidence" value="ECO:0007669"/>
    <property type="project" value="InterPro"/>
</dbReference>
<dbReference type="InterPro" id="IPR001789">
    <property type="entry name" value="Sig_transdc_resp-reg_receiver"/>
</dbReference>
<dbReference type="PROSITE" id="PS50043">
    <property type="entry name" value="HTH_LUXR_2"/>
    <property type="match status" value="1"/>
</dbReference>
<dbReference type="InterPro" id="IPR058245">
    <property type="entry name" value="NreC/VraR/RcsB-like_REC"/>
</dbReference>
<keyword evidence="1 5" id="KW-0597">Phosphoprotein</keyword>
<dbReference type="PRINTS" id="PR00038">
    <property type="entry name" value="HTHLUXR"/>
</dbReference>
<keyword evidence="2" id="KW-0805">Transcription regulation</keyword>
<dbReference type="SMART" id="SM00448">
    <property type="entry name" value="REC"/>
    <property type="match status" value="1"/>
</dbReference>
<dbReference type="Proteomes" id="UP000028705">
    <property type="component" value="Unassembled WGS sequence"/>
</dbReference>
<feature type="modified residue" description="4-aspartylphosphate" evidence="5">
    <location>
        <position position="53"/>
    </location>
</feature>
<dbReference type="Pfam" id="PF00196">
    <property type="entry name" value="GerE"/>
    <property type="match status" value="1"/>
</dbReference>
<evidence type="ECO:0000259" key="7">
    <source>
        <dbReference type="PROSITE" id="PS50110"/>
    </source>
</evidence>
<dbReference type="Pfam" id="PF00072">
    <property type="entry name" value="Response_reg"/>
    <property type="match status" value="1"/>
</dbReference>
<dbReference type="PANTHER" id="PTHR43214:SF41">
    <property type="entry name" value="NITRATE_NITRITE RESPONSE REGULATOR PROTEIN NARP"/>
    <property type="match status" value="1"/>
</dbReference>
<keyword evidence="4" id="KW-0804">Transcription</keyword>
<dbReference type="SUPFAM" id="SSF46894">
    <property type="entry name" value="C-terminal effector domain of the bipartite response regulators"/>
    <property type="match status" value="1"/>
</dbReference>
<dbReference type="InterPro" id="IPR011006">
    <property type="entry name" value="CheY-like_superfamily"/>
</dbReference>
<dbReference type="SUPFAM" id="SSF52172">
    <property type="entry name" value="CheY-like"/>
    <property type="match status" value="1"/>
</dbReference>
<dbReference type="STRING" id="445961.IW15_17810"/>
<evidence type="ECO:0000256" key="2">
    <source>
        <dbReference type="ARBA" id="ARBA00023015"/>
    </source>
</evidence>
<proteinExistence type="predicted"/>
<dbReference type="OrthoDB" id="9797341at2"/>
<evidence type="ECO:0000313" key="9">
    <source>
        <dbReference type="Proteomes" id="UP000028705"/>
    </source>
</evidence>
<dbReference type="PANTHER" id="PTHR43214">
    <property type="entry name" value="TWO-COMPONENT RESPONSE REGULATOR"/>
    <property type="match status" value="1"/>
</dbReference>
<dbReference type="GO" id="GO:0000160">
    <property type="term" value="P:phosphorelay signal transduction system"/>
    <property type="evidence" value="ECO:0007669"/>
    <property type="project" value="InterPro"/>
</dbReference>
<evidence type="ECO:0000256" key="1">
    <source>
        <dbReference type="ARBA" id="ARBA00022553"/>
    </source>
</evidence>
<protein>
    <recommendedName>
        <fullName evidence="10">LuxR family transcriptional regulator</fullName>
    </recommendedName>
</protein>
<dbReference type="InterPro" id="IPR016032">
    <property type="entry name" value="Sig_transdc_resp-reg_C-effctor"/>
</dbReference>
<comment type="caution">
    <text evidence="8">The sequence shown here is derived from an EMBL/GenBank/DDBJ whole genome shotgun (WGS) entry which is preliminary data.</text>
</comment>
<evidence type="ECO:0000313" key="8">
    <source>
        <dbReference type="EMBL" id="KFF11021.1"/>
    </source>
</evidence>
<dbReference type="CDD" id="cd17535">
    <property type="entry name" value="REC_NarL-like"/>
    <property type="match status" value="1"/>
</dbReference>
<keyword evidence="3" id="KW-0238">DNA-binding</keyword>
<evidence type="ECO:0000256" key="5">
    <source>
        <dbReference type="PROSITE-ProRule" id="PRU00169"/>
    </source>
</evidence>
<evidence type="ECO:0000259" key="6">
    <source>
        <dbReference type="PROSITE" id="PS50043"/>
    </source>
</evidence>
<keyword evidence="9" id="KW-1185">Reference proteome</keyword>
<dbReference type="SMART" id="SM00421">
    <property type="entry name" value="HTH_LUXR"/>
    <property type="match status" value="1"/>
</dbReference>
<dbReference type="AlphaFoldDB" id="A0A086A2V7"/>